<feature type="compositionally biased region" description="Low complexity" evidence="1">
    <location>
        <begin position="188"/>
        <end position="204"/>
    </location>
</feature>
<name>A0A6G1MFR9_ORBOL</name>
<feature type="compositionally biased region" description="Polar residues" evidence="1">
    <location>
        <begin position="149"/>
        <end position="163"/>
    </location>
</feature>
<dbReference type="Proteomes" id="UP000483672">
    <property type="component" value="Unassembled WGS sequence"/>
</dbReference>
<feature type="compositionally biased region" description="Polar residues" evidence="1">
    <location>
        <begin position="509"/>
        <end position="525"/>
    </location>
</feature>
<evidence type="ECO:0000313" key="3">
    <source>
        <dbReference type="EMBL" id="KAF3225556.1"/>
    </source>
</evidence>
<reference evidence="4 5" key="1">
    <citation type="submission" date="2019-06" db="EMBL/GenBank/DDBJ databases">
        <authorList>
            <person name="Palmer J.M."/>
        </authorList>
    </citation>
    <scope>NUCLEOTIDE SEQUENCE [LARGE SCALE GENOMIC DNA]</scope>
    <source>
        <strain evidence="3 5">TWF191</strain>
        <strain evidence="2 4">TWF788</strain>
    </source>
</reference>
<protein>
    <recommendedName>
        <fullName evidence="6">Myb-like domain-containing protein</fullName>
    </recommendedName>
</protein>
<comment type="caution">
    <text evidence="2">The sequence shown here is derived from an EMBL/GenBank/DDBJ whole genome shotgun (WGS) entry which is preliminary data.</text>
</comment>
<dbReference type="AlphaFoldDB" id="A0A6G1MFR9"/>
<evidence type="ECO:0000313" key="4">
    <source>
        <dbReference type="Proteomes" id="UP000479691"/>
    </source>
</evidence>
<accession>A0A6G1MFR9</accession>
<feature type="compositionally biased region" description="Polar residues" evidence="1">
    <location>
        <begin position="76"/>
        <end position="90"/>
    </location>
</feature>
<dbReference type="EMBL" id="WIPF01000027">
    <property type="protein sequence ID" value="KAF3225556.1"/>
    <property type="molecule type" value="Genomic_DNA"/>
</dbReference>
<feature type="region of interest" description="Disordered" evidence="1">
    <location>
        <begin position="480"/>
        <end position="535"/>
    </location>
</feature>
<feature type="region of interest" description="Disordered" evidence="1">
    <location>
        <begin position="74"/>
        <end position="163"/>
    </location>
</feature>
<feature type="region of interest" description="Disordered" evidence="1">
    <location>
        <begin position="233"/>
        <end position="254"/>
    </location>
</feature>
<organism evidence="2 4">
    <name type="scientific">Orbilia oligospora</name>
    <name type="common">Nematode-trapping fungus</name>
    <name type="synonym">Arthrobotrys oligospora</name>
    <dbReference type="NCBI Taxonomy" id="2813651"/>
    <lineage>
        <taxon>Eukaryota</taxon>
        <taxon>Fungi</taxon>
        <taxon>Dikarya</taxon>
        <taxon>Ascomycota</taxon>
        <taxon>Pezizomycotina</taxon>
        <taxon>Orbiliomycetes</taxon>
        <taxon>Orbiliales</taxon>
        <taxon>Orbiliaceae</taxon>
        <taxon>Orbilia</taxon>
    </lineage>
</organism>
<gene>
    <name evidence="3" type="ORF">TWF191_005256</name>
    <name evidence="2" type="ORF">TWF788_006821</name>
</gene>
<feature type="compositionally biased region" description="Polar residues" evidence="1">
    <location>
        <begin position="233"/>
        <end position="242"/>
    </location>
</feature>
<evidence type="ECO:0008006" key="6">
    <source>
        <dbReference type="Google" id="ProtNLM"/>
    </source>
</evidence>
<evidence type="ECO:0000313" key="5">
    <source>
        <dbReference type="Proteomes" id="UP000483672"/>
    </source>
</evidence>
<feature type="region of interest" description="Disordered" evidence="1">
    <location>
        <begin position="183"/>
        <end position="212"/>
    </location>
</feature>
<proteinExistence type="predicted"/>
<sequence length="535" mass="59903">MATDTDVHLIQSHSPSPNLRHEPNCYIPWSSSDWHSNRSPVPTIKDEDFEGSDYNSSHSWYTINHNSYSDMGPITYQDNGIESNQGSTYPSYRARDSISPPASDRRSSIYRPGPPLPPPMNVVSSNVSPGLSSRGKSHYSTAPIGSPSLYGSSPRTSSINVGNSSMQFPSQILKYNEPSLNSISENQSTSLPSSFSGTSSATLTPPAMNRTHSGPILKSNERRLFNPAHSSLPQISFQQNSPDAPPPSSDIKTEFEPSPHAHAMFGHNGSPYQKHEFEPTLQTMYPMTLPTMAPIHPTPFTNGAGGNTYFTPHAAHLDGVPTHHQHPQGLLTESFGEPNGHAHTHGYRPKREYGIIEGYGHWSAPDGMPMPKPVKRRKSSATQPWQLSDDDRYLIKLKDEDQLPWKEIVLRFKEEGRGNHRVPALQMRLKRIKERIRQWSPEDEKLLDDAKKWIDKHYWEIVASKMVEYGRKEKIPGTSCEKKWKELNARRESEPKSGSGRLPHDDLPPNSQSHSNATSPATNYSGYEEEEEVVC</sequence>
<dbReference type="Proteomes" id="UP000479691">
    <property type="component" value="Unassembled WGS sequence"/>
</dbReference>
<feature type="compositionally biased region" description="Basic and acidic residues" evidence="1">
    <location>
        <begin position="480"/>
        <end position="495"/>
    </location>
</feature>
<evidence type="ECO:0000313" key="2">
    <source>
        <dbReference type="EMBL" id="KAF3180308.1"/>
    </source>
</evidence>
<feature type="compositionally biased region" description="Low complexity" evidence="1">
    <location>
        <begin position="121"/>
        <end position="130"/>
    </location>
</feature>
<dbReference type="EMBL" id="JAABOE010000035">
    <property type="protein sequence ID" value="KAF3180308.1"/>
    <property type="molecule type" value="Genomic_DNA"/>
</dbReference>
<evidence type="ECO:0000256" key="1">
    <source>
        <dbReference type="SAM" id="MobiDB-lite"/>
    </source>
</evidence>